<evidence type="ECO:0000256" key="2">
    <source>
        <dbReference type="SAM" id="Phobius"/>
    </source>
</evidence>
<feature type="region of interest" description="Disordered" evidence="1">
    <location>
        <begin position="1"/>
        <end position="53"/>
    </location>
</feature>
<keyword evidence="4" id="KW-1185">Reference proteome</keyword>
<sequence length="298" mass="30021">MALPPVPAAVPAPATAPAAVPAPTPAPYYPPVPPPPAGYQPLPVDGDGGPRAPRSRKGMYLSLAVAGWLVIAAGTATAVVAVGKDGDTSTVADSAPVATASATPSAAPTTAAPLPTPTVAPSPTSTVKGTVSGGGSTHHGDLRFFLLPVPSDAVAYGNQDGDKLSVSALAKKLGNPSTSKRILNEYGCSGGATRTYRTNDGTYTVETQLMHFSGSGYASDWVTGLSFGKGKSFSIPSVSGARGIAFDPSDPEGDGELLGVAHVGDVEYEITVDGTGKLPHSVLSALMQREKKHLTTGH</sequence>
<accession>A0ABV6VVZ3</accession>
<name>A0ABV6VVZ3_9ACTN</name>
<comment type="caution">
    <text evidence="3">The sequence shown here is derived from an EMBL/GenBank/DDBJ whole genome shotgun (WGS) entry which is preliminary data.</text>
</comment>
<feature type="compositionally biased region" description="Low complexity" evidence="1">
    <location>
        <begin position="121"/>
        <end position="130"/>
    </location>
</feature>
<feature type="compositionally biased region" description="Pro residues" evidence="1">
    <location>
        <begin position="20"/>
        <end position="38"/>
    </location>
</feature>
<evidence type="ECO:0000313" key="4">
    <source>
        <dbReference type="Proteomes" id="UP001592531"/>
    </source>
</evidence>
<feature type="compositionally biased region" description="Pro residues" evidence="1">
    <location>
        <begin position="1"/>
        <end position="10"/>
    </location>
</feature>
<protein>
    <submittedName>
        <fullName evidence="3">Uncharacterized protein</fullName>
    </submittedName>
</protein>
<keyword evidence="2" id="KW-0812">Transmembrane</keyword>
<feature type="region of interest" description="Disordered" evidence="1">
    <location>
        <begin position="98"/>
        <end position="133"/>
    </location>
</feature>
<evidence type="ECO:0000313" key="3">
    <source>
        <dbReference type="EMBL" id="MFC1417957.1"/>
    </source>
</evidence>
<keyword evidence="2" id="KW-0472">Membrane</keyword>
<feature type="transmembrane region" description="Helical" evidence="2">
    <location>
        <begin position="60"/>
        <end position="82"/>
    </location>
</feature>
<proteinExistence type="predicted"/>
<organism evidence="3 4">
    <name type="scientific">Streptacidiphilus cavernicola</name>
    <dbReference type="NCBI Taxonomy" id="3342716"/>
    <lineage>
        <taxon>Bacteria</taxon>
        <taxon>Bacillati</taxon>
        <taxon>Actinomycetota</taxon>
        <taxon>Actinomycetes</taxon>
        <taxon>Kitasatosporales</taxon>
        <taxon>Streptomycetaceae</taxon>
        <taxon>Streptacidiphilus</taxon>
    </lineage>
</organism>
<reference evidence="3 4" key="1">
    <citation type="submission" date="2024-09" db="EMBL/GenBank/DDBJ databases">
        <authorList>
            <person name="Lee S.D."/>
        </authorList>
    </citation>
    <scope>NUCLEOTIDE SEQUENCE [LARGE SCALE GENOMIC DNA]</scope>
    <source>
        <strain evidence="3 4">N8-3</strain>
    </source>
</reference>
<gene>
    <name evidence="3" type="ORF">ACEZDE_15090</name>
</gene>
<dbReference type="Proteomes" id="UP001592531">
    <property type="component" value="Unassembled WGS sequence"/>
</dbReference>
<keyword evidence="2" id="KW-1133">Transmembrane helix</keyword>
<dbReference type="RefSeq" id="WP_380536568.1">
    <property type="nucleotide sequence ID" value="NZ_JBHFAB010000009.1"/>
</dbReference>
<dbReference type="EMBL" id="JBHFAB010000009">
    <property type="protein sequence ID" value="MFC1417957.1"/>
    <property type="molecule type" value="Genomic_DNA"/>
</dbReference>
<evidence type="ECO:0000256" key="1">
    <source>
        <dbReference type="SAM" id="MobiDB-lite"/>
    </source>
</evidence>
<feature type="compositionally biased region" description="Low complexity" evidence="1">
    <location>
        <begin position="98"/>
        <end position="113"/>
    </location>
</feature>